<organism evidence="1 2">
    <name type="scientific">Daucus carota subsp. sativus</name>
    <name type="common">Carrot</name>
    <dbReference type="NCBI Taxonomy" id="79200"/>
    <lineage>
        <taxon>Eukaryota</taxon>
        <taxon>Viridiplantae</taxon>
        <taxon>Streptophyta</taxon>
        <taxon>Embryophyta</taxon>
        <taxon>Tracheophyta</taxon>
        <taxon>Spermatophyta</taxon>
        <taxon>Magnoliopsida</taxon>
        <taxon>eudicotyledons</taxon>
        <taxon>Gunneridae</taxon>
        <taxon>Pentapetalae</taxon>
        <taxon>asterids</taxon>
        <taxon>campanulids</taxon>
        <taxon>Apiales</taxon>
        <taxon>Apiaceae</taxon>
        <taxon>Apioideae</taxon>
        <taxon>Scandiceae</taxon>
        <taxon>Daucinae</taxon>
        <taxon>Daucus</taxon>
        <taxon>Daucus sect. Daucus</taxon>
    </lineage>
</organism>
<gene>
    <name evidence="1" type="ORF">DCAR_0311689</name>
</gene>
<reference evidence="1" key="1">
    <citation type="journal article" date="2016" name="Nat. Genet.">
        <title>A high-quality carrot genome assembly provides new insights into carotenoid accumulation and asterid genome evolution.</title>
        <authorList>
            <person name="Iorizzo M."/>
            <person name="Ellison S."/>
            <person name="Senalik D."/>
            <person name="Zeng P."/>
            <person name="Satapoomin P."/>
            <person name="Huang J."/>
            <person name="Bowman M."/>
            <person name="Iovene M."/>
            <person name="Sanseverino W."/>
            <person name="Cavagnaro P."/>
            <person name="Yildiz M."/>
            <person name="Macko-Podgorni A."/>
            <person name="Moranska E."/>
            <person name="Grzebelus E."/>
            <person name="Grzebelus D."/>
            <person name="Ashrafi H."/>
            <person name="Zheng Z."/>
            <person name="Cheng S."/>
            <person name="Spooner D."/>
            <person name="Van Deynze A."/>
            <person name="Simon P."/>
        </authorList>
    </citation>
    <scope>NUCLEOTIDE SEQUENCE</scope>
    <source>
        <tissue evidence="1">Leaf</tissue>
    </source>
</reference>
<proteinExistence type="predicted"/>
<dbReference type="Proteomes" id="UP000077755">
    <property type="component" value="Chromosome 3"/>
</dbReference>
<dbReference type="EMBL" id="CP093345">
    <property type="protein sequence ID" value="WOG92423.1"/>
    <property type="molecule type" value="Genomic_DNA"/>
</dbReference>
<dbReference type="Gramene" id="KZN01526">
    <property type="protein sequence ID" value="KZN01526"/>
    <property type="gene ID" value="DCAR_010263"/>
</dbReference>
<dbReference type="AlphaFoldDB" id="A0A166AN02"/>
<protein>
    <submittedName>
        <fullName evidence="1">Uncharacterized protein</fullName>
    </submittedName>
</protein>
<name>A0A166AN02_DAUCS</name>
<keyword evidence="2" id="KW-1185">Reference proteome</keyword>
<reference evidence="1" key="2">
    <citation type="submission" date="2022-03" db="EMBL/GenBank/DDBJ databases">
        <title>Draft title - Genomic analysis of global carrot germplasm unveils the trajectory of domestication and the origin of high carotenoid orange carrot.</title>
        <authorList>
            <person name="Iorizzo M."/>
            <person name="Ellison S."/>
            <person name="Senalik D."/>
            <person name="Macko-Podgorni A."/>
            <person name="Grzebelus D."/>
            <person name="Bostan H."/>
            <person name="Rolling W."/>
            <person name="Curaba J."/>
            <person name="Simon P."/>
        </authorList>
    </citation>
    <scope>NUCLEOTIDE SEQUENCE</scope>
    <source>
        <tissue evidence="1">Leaf</tissue>
    </source>
</reference>
<accession>A0A166AN02</accession>
<evidence type="ECO:0000313" key="1">
    <source>
        <dbReference type="EMBL" id="WOG92423.1"/>
    </source>
</evidence>
<sequence length="95" mass="11006">MATDLEKMCVRAAEENTRLKDTIKRLEDDNKQLKGKIKLLEIYRSNNERLIDLLKRHKDEQQAVARDIIDPTQFGPPNIAERCAQGDEEDIEAIE</sequence>
<evidence type="ECO:0000313" key="2">
    <source>
        <dbReference type="Proteomes" id="UP000077755"/>
    </source>
</evidence>